<sequence>MKYVAVLALLIFMSSCASLWNSKNYEKCKDKCYQQYQLAVKPCQNSLYGEECKELPEQIYKDCMEQCKIKYNNAERGRKEQNSENLREYFGD</sequence>
<protein>
    <recommendedName>
        <fullName evidence="4">Lipoprotein</fullName>
    </recommendedName>
</protein>
<dbReference type="PROSITE" id="PS51257">
    <property type="entry name" value="PROKAR_LIPOPROTEIN"/>
    <property type="match status" value="1"/>
</dbReference>
<proteinExistence type="predicted"/>
<dbReference type="STRING" id="1434700.SAMN06296427_11017"/>
<name>A0A1W2CF78_9FLAO</name>
<keyword evidence="1" id="KW-0732">Signal</keyword>
<evidence type="ECO:0008006" key="4">
    <source>
        <dbReference type="Google" id="ProtNLM"/>
    </source>
</evidence>
<evidence type="ECO:0000313" key="3">
    <source>
        <dbReference type="Proteomes" id="UP000192393"/>
    </source>
</evidence>
<dbReference type="RefSeq" id="WP_084018317.1">
    <property type="nucleotide sequence ID" value="NZ_FWXS01000010.1"/>
</dbReference>
<evidence type="ECO:0000313" key="2">
    <source>
        <dbReference type="EMBL" id="SMC83895.1"/>
    </source>
</evidence>
<dbReference type="EMBL" id="FWXS01000010">
    <property type="protein sequence ID" value="SMC83895.1"/>
    <property type="molecule type" value="Genomic_DNA"/>
</dbReference>
<evidence type="ECO:0000256" key="1">
    <source>
        <dbReference type="SAM" id="SignalP"/>
    </source>
</evidence>
<feature type="chain" id="PRO_5012777411" description="Lipoprotein" evidence="1">
    <location>
        <begin position="18"/>
        <end position="92"/>
    </location>
</feature>
<dbReference type="AlphaFoldDB" id="A0A1W2CF78"/>
<reference evidence="2 3" key="1">
    <citation type="submission" date="2017-04" db="EMBL/GenBank/DDBJ databases">
        <authorList>
            <person name="Afonso C.L."/>
            <person name="Miller P.J."/>
            <person name="Scott M.A."/>
            <person name="Spackman E."/>
            <person name="Goraichik I."/>
            <person name="Dimitrov K.M."/>
            <person name="Suarez D.L."/>
            <person name="Swayne D.E."/>
        </authorList>
    </citation>
    <scope>NUCLEOTIDE SEQUENCE [LARGE SCALE GENOMIC DNA]</scope>
    <source>
        <strain evidence="2 3">CGMCC 1.12708</strain>
    </source>
</reference>
<keyword evidence="3" id="KW-1185">Reference proteome</keyword>
<feature type="signal peptide" evidence="1">
    <location>
        <begin position="1"/>
        <end position="17"/>
    </location>
</feature>
<gene>
    <name evidence="2" type="ORF">SAMN06296427_11017</name>
</gene>
<dbReference type="Proteomes" id="UP000192393">
    <property type="component" value="Unassembled WGS sequence"/>
</dbReference>
<organism evidence="2 3">
    <name type="scientific">Moheibacter sediminis</name>
    <dbReference type="NCBI Taxonomy" id="1434700"/>
    <lineage>
        <taxon>Bacteria</taxon>
        <taxon>Pseudomonadati</taxon>
        <taxon>Bacteroidota</taxon>
        <taxon>Flavobacteriia</taxon>
        <taxon>Flavobacteriales</taxon>
        <taxon>Weeksellaceae</taxon>
        <taxon>Moheibacter</taxon>
    </lineage>
</organism>
<accession>A0A1W2CF78</accession>